<proteinExistence type="predicted"/>
<dbReference type="FlyBase" id="FBgn0044055">
    <property type="gene designation" value="HB\T"/>
</dbReference>
<dbReference type="AlphaFoldDB" id="V9H1G3"/>
<reference evidence="1" key="1">
    <citation type="journal article" date="1985" name="Nucleic Acids Res.">
        <title>Distinct characteristics of loop sequences of two Drosophila foldback transposable elements.</title>
        <authorList>
            <person name="Brierley H.L."/>
            <person name="Potter S.S."/>
        </authorList>
    </citation>
    <scope>NUCLEOTIDE SEQUENCE</scope>
</reference>
<sequence>MLILKLRNEGKTYRDI</sequence>
<evidence type="ECO:0000313" key="1">
    <source>
        <dbReference type="EMBL" id="CAA25883.1"/>
    </source>
</evidence>
<gene>
    <name evidence="2" type="primary">T</name>
</gene>
<name>V9H1G3_DROME</name>
<evidence type="ECO:0000313" key="2">
    <source>
        <dbReference type="FlyBase" id="FBgn0044055"/>
    </source>
</evidence>
<accession>V9H1G3</accession>
<dbReference type="EMBL" id="X01747">
    <property type="protein sequence ID" value="CAA25883.1"/>
    <property type="molecule type" value="Genomic_DNA"/>
</dbReference>
<organism evidence="1">
    <name type="scientific">Drosophila melanogaster</name>
    <name type="common">Fruit fly</name>
    <dbReference type="NCBI Taxonomy" id="7227"/>
    <lineage>
        <taxon>Eukaryota</taxon>
        <taxon>Metazoa</taxon>
        <taxon>Ecdysozoa</taxon>
        <taxon>Arthropoda</taxon>
        <taxon>Hexapoda</taxon>
        <taxon>Insecta</taxon>
        <taxon>Pterygota</taxon>
        <taxon>Neoptera</taxon>
        <taxon>Endopterygota</taxon>
        <taxon>Diptera</taxon>
        <taxon>Brachycera</taxon>
        <taxon>Muscomorpha</taxon>
        <taxon>Ephydroidea</taxon>
        <taxon>Drosophilidae</taxon>
        <taxon>Drosophila</taxon>
        <taxon>Sophophora</taxon>
    </lineage>
</organism>
<protein>
    <submittedName>
        <fullName evidence="1">Drosophila melanogaster transposon HB2</fullName>
    </submittedName>
</protein>